<protein>
    <submittedName>
        <fullName evidence="1">Uncharacterized protein</fullName>
    </submittedName>
</protein>
<proteinExistence type="predicted"/>
<gene>
    <name evidence="1" type="ORF">NCS_10842</name>
</gene>
<organism evidence="1 2">
    <name type="scientific">Candidatus Nitrosotalea okcheonensis</name>
    <dbReference type="NCBI Taxonomy" id="1903276"/>
    <lineage>
        <taxon>Archaea</taxon>
        <taxon>Nitrososphaerota</taxon>
        <taxon>Nitrososphaeria</taxon>
        <taxon>Nitrosotaleales</taxon>
        <taxon>Nitrosotaleaceae</taxon>
        <taxon>Nitrosotalea</taxon>
    </lineage>
</organism>
<reference evidence="2" key="1">
    <citation type="submission" date="2017-03" db="EMBL/GenBank/DDBJ databases">
        <authorList>
            <person name="Herbold C."/>
        </authorList>
    </citation>
    <scope>NUCLEOTIDE SEQUENCE [LARGE SCALE GENOMIC DNA]</scope>
</reference>
<dbReference type="OrthoDB" id="7421at2157"/>
<sequence>MGLDVIEEKNLNDVITYALDYPTMVISEAKTWPITNMEDFATGLYVGHIGGVFFDGFLKRNKRFLDSEEYSDFHVIISKRSTEIKLKIQAHLHKK</sequence>
<evidence type="ECO:0000313" key="1">
    <source>
        <dbReference type="EMBL" id="SMH71035.1"/>
    </source>
</evidence>
<keyword evidence="2" id="KW-1185">Reference proteome</keyword>
<dbReference type="RefSeq" id="WP_157927074.1">
    <property type="nucleotide sequence ID" value="NZ_LT841358.1"/>
</dbReference>
<name>A0A2H1FE52_9ARCH</name>
<dbReference type="EMBL" id="LT841358">
    <property type="protein sequence ID" value="SMH71035.1"/>
    <property type="molecule type" value="Genomic_DNA"/>
</dbReference>
<accession>A0A2H1FE52</accession>
<dbReference type="Proteomes" id="UP000230607">
    <property type="component" value="Chromosome 1"/>
</dbReference>
<evidence type="ECO:0000313" key="2">
    <source>
        <dbReference type="Proteomes" id="UP000230607"/>
    </source>
</evidence>
<dbReference type="AlphaFoldDB" id="A0A2H1FE52"/>